<name>A0A5M9ZEA3_9BIFI</name>
<evidence type="ECO:0000313" key="2">
    <source>
        <dbReference type="EMBL" id="KAA8817368.1"/>
    </source>
</evidence>
<dbReference type="RefSeq" id="WP_150393600.1">
    <property type="nucleotide sequence ID" value="NZ_RZJP01000001.1"/>
</dbReference>
<organism evidence="2 3">
    <name type="scientific">Bifidobacterium callitrichos</name>
    <dbReference type="NCBI Taxonomy" id="762209"/>
    <lineage>
        <taxon>Bacteria</taxon>
        <taxon>Bacillati</taxon>
        <taxon>Actinomycetota</taxon>
        <taxon>Actinomycetes</taxon>
        <taxon>Bifidobacteriales</taxon>
        <taxon>Bifidobacteriaceae</taxon>
        <taxon>Bifidobacterium</taxon>
    </lineage>
</organism>
<dbReference type="Pfam" id="PF16565">
    <property type="entry name" value="MIT_C"/>
    <property type="match status" value="1"/>
</dbReference>
<protein>
    <recommendedName>
        <fullName evidence="1">MITD1 C-terminal phospholipase D-like domain-containing protein</fullName>
    </recommendedName>
</protein>
<dbReference type="Proteomes" id="UP000326060">
    <property type="component" value="Unassembled WGS sequence"/>
</dbReference>
<dbReference type="InterPro" id="IPR038113">
    <property type="entry name" value="MITD1_C_sf"/>
</dbReference>
<reference evidence="2 3" key="1">
    <citation type="journal article" date="2019" name="Syst. Appl. Microbiol.">
        <title>Characterization of Bifidobacterium species in feaces of the Egyptian fruit bat: Description of B. vespertilionis sp. nov. and B. rousetti sp. nov.</title>
        <authorList>
            <person name="Modesto M."/>
            <person name="Satti M."/>
            <person name="Watanabe K."/>
            <person name="Puglisi E."/>
            <person name="Morelli L."/>
            <person name="Huang C.-H."/>
            <person name="Liou J.-S."/>
            <person name="Miyashita M."/>
            <person name="Tamura T."/>
            <person name="Saito S."/>
            <person name="Mori K."/>
            <person name="Huang L."/>
            <person name="Sciavilla P."/>
            <person name="Sandri C."/>
            <person name="Spiezio C."/>
            <person name="Vitali F."/>
            <person name="Cavalieri D."/>
            <person name="Perpetuini G."/>
            <person name="Tofalo R."/>
            <person name="Bonetti A."/>
            <person name="Arita M."/>
            <person name="Mattarelli P."/>
        </authorList>
    </citation>
    <scope>NUCLEOTIDE SEQUENCE [LARGE SCALE GENOMIC DNA]</scope>
    <source>
        <strain evidence="2 3">RST27</strain>
    </source>
</reference>
<feature type="domain" description="MITD1 C-terminal phospholipase D-like" evidence="1">
    <location>
        <begin position="2"/>
        <end position="56"/>
    </location>
</feature>
<dbReference type="AlphaFoldDB" id="A0A5M9ZEA3"/>
<comment type="caution">
    <text evidence="2">The sequence shown here is derived from an EMBL/GenBank/DDBJ whole genome shotgun (WGS) entry which is preliminary data.</text>
</comment>
<accession>A0A5M9ZEA3</accession>
<dbReference type="Gene3D" id="3.30.870.30">
    <property type="entry name" value="MITD, C-terminal phospholipase D-like domain"/>
    <property type="match status" value="1"/>
</dbReference>
<dbReference type="EMBL" id="RZJP01000001">
    <property type="protein sequence ID" value="KAA8817368.1"/>
    <property type="molecule type" value="Genomic_DNA"/>
</dbReference>
<proteinExistence type="predicted"/>
<evidence type="ECO:0000259" key="1">
    <source>
        <dbReference type="Pfam" id="PF16565"/>
    </source>
</evidence>
<dbReference type="InterPro" id="IPR032341">
    <property type="entry name" value="MITD1_C"/>
</dbReference>
<gene>
    <name evidence="2" type="ORF">EMB92_01985</name>
</gene>
<sequence>MSSIHDRSIVSDTGWKVVLGRGLDIYQPYNDKDWLNPLTRLQQLRRVRACDITYIRNESHASENGSSMKAA</sequence>
<evidence type="ECO:0000313" key="3">
    <source>
        <dbReference type="Proteomes" id="UP000326060"/>
    </source>
</evidence>